<dbReference type="InterPro" id="IPR018483">
    <property type="entry name" value="Carb_kinase_FGGY_CS"/>
</dbReference>
<comment type="caution">
    <text evidence="12">The sequence shown here is derived from an EMBL/GenBank/DDBJ whole genome shotgun (WGS) entry which is preliminary data.</text>
</comment>
<evidence type="ECO:0000256" key="2">
    <source>
        <dbReference type="ARBA" id="ARBA00022629"/>
    </source>
</evidence>
<dbReference type="RefSeq" id="WP_073451481.1">
    <property type="nucleotide sequence ID" value="NZ_BDIO01000006.1"/>
</dbReference>
<dbReference type="Gene3D" id="3.30.420.40">
    <property type="match status" value="2"/>
</dbReference>
<name>A0ABY1I379_9ACTO</name>
<dbReference type="InterPro" id="IPR018485">
    <property type="entry name" value="FGGY_C"/>
</dbReference>
<proteinExistence type="inferred from homology"/>
<dbReference type="SUPFAM" id="SSF53067">
    <property type="entry name" value="Actin-like ATPase domain"/>
    <property type="match status" value="2"/>
</dbReference>
<organism evidence="12 13">
    <name type="scientific">Actinomyces denticolens</name>
    <dbReference type="NCBI Taxonomy" id="52767"/>
    <lineage>
        <taxon>Bacteria</taxon>
        <taxon>Bacillati</taxon>
        <taxon>Actinomycetota</taxon>
        <taxon>Actinomycetes</taxon>
        <taxon>Actinomycetales</taxon>
        <taxon>Actinomycetaceae</taxon>
        <taxon>Actinomyces</taxon>
    </lineage>
</organism>
<dbReference type="InterPro" id="IPR006000">
    <property type="entry name" value="Xylulokinase"/>
</dbReference>
<evidence type="ECO:0000256" key="1">
    <source>
        <dbReference type="ARBA" id="ARBA00009156"/>
    </source>
</evidence>
<keyword evidence="3 8" id="KW-0808">Transferase</keyword>
<dbReference type="InterPro" id="IPR018484">
    <property type="entry name" value="FGGY_N"/>
</dbReference>
<dbReference type="EC" id="2.7.1.17" evidence="8 9"/>
<feature type="domain" description="Carbohydrate kinase FGGY N-terminal" evidence="10">
    <location>
        <begin position="5"/>
        <end position="253"/>
    </location>
</feature>
<dbReference type="Pfam" id="PF00370">
    <property type="entry name" value="FGGY_N"/>
    <property type="match status" value="1"/>
</dbReference>
<keyword evidence="4 8" id="KW-0547">Nucleotide-binding</keyword>
<reference evidence="12 13" key="1">
    <citation type="submission" date="2016-11" db="EMBL/GenBank/DDBJ databases">
        <authorList>
            <person name="Varghese N."/>
            <person name="Submissions S."/>
        </authorList>
    </citation>
    <scope>NUCLEOTIDE SEQUENCE [LARGE SCALE GENOMIC DNA]</scope>
    <source>
        <strain evidence="12 13">PA</strain>
    </source>
</reference>
<feature type="site" description="Important for activity" evidence="8">
    <location>
        <position position="8"/>
    </location>
</feature>
<keyword evidence="7 8" id="KW-0119">Carbohydrate metabolism</keyword>
<dbReference type="Pfam" id="PF02782">
    <property type="entry name" value="FGGY_C"/>
    <property type="match status" value="1"/>
</dbReference>
<dbReference type="InterPro" id="IPR050406">
    <property type="entry name" value="FGGY_Carb_Kinase"/>
</dbReference>
<evidence type="ECO:0000256" key="8">
    <source>
        <dbReference type="HAMAP-Rule" id="MF_02220"/>
    </source>
</evidence>
<keyword evidence="5 8" id="KW-0418">Kinase</keyword>
<dbReference type="InterPro" id="IPR000577">
    <property type="entry name" value="Carb_kinase_FGGY"/>
</dbReference>
<feature type="domain" description="Carbohydrate kinase FGGY C-terminal" evidence="11">
    <location>
        <begin position="263"/>
        <end position="444"/>
    </location>
</feature>
<comment type="similarity">
    <text evidence="1 8 9">Belongs to the FGGY kinase family.</text>
</comment>
<dbReference type="PANTHER" id="PTHR43095">
    <property type="entry name" value="SUGAR KINASE"/>
    <property type="match status" value="1"/>
</dbReference>
<evidence type="ECO:0000259" key="10">
    <source>
        <dbReference type="Pfam" id="PF00370"/>
    </source>
</evidence>
<comment type="function">
    <text evidence="8">Catalyzes the phosphorylation of D-xylulose to D-xylulose 5-phosphate.</text>
</comment>
<keyword evidence="2 8" id="KW-0859">Xylose metabolism</keyword>
<dbReference type="EMBL" id="FQYL01000002">
    <property type="protein sequence ID" value="SHI48601.1"/>
    <property type="molecule type" value="Genomic_DNA"/>
</dbReference>
<keyword evidence="13" id="KW-1185">Reference proteome</keyword>
<protein>
    <recommendedName>
        <fullName evidence="8 9">Xylulose kinase</fullName>
        <shortName evidence="8 9">Xylulokinase</shortName>
        <ecNumber evidence="8 9">2.7.1.17</ecNumber>
    </recommendedName>
</protein>
<dbReference type="InterPro" id="IPR043129">
    <property type="entry name" value="ATPase_NBD"/>
</dbReference>
<evidence type="ECO:0000256" key="6">
    <source>
        <dbReference type="ARBA" id="ARBA00022840"/>
    </source>
</evidence>
<dbReference type="PROSITE" id="PS00933">
    <property type="entry name" value="FGGY_KINASES_1"/>
    <property type="match status" value="1"/>
</dbReference>
<dbReference type="HAMAP" id="MF_02220">
    <property type="entry name" value="XylB"/>
    <property type="match status" value="1"/>
</dbReference>
<dbReference type="Proteomes" id="UP000184390">
    <property type="component" value="Unassembled WGS sequence"/>
</dbReference>
<evidence type="ECO:0000256" key="5">
    <source>
        <dbReference type="ARBA" id="ARBA00022777"/>
    </source>
</evidence>
<keyword evidence="6 8" id="KW-0067">ATP-binding</keyword>
<sequence>MTLAAGVDSSTQSCKIVVRDLVTGALVRQGRASHPDGTEVHPDRWWRALGQAVDAVGGLDDVAALSVGGQQHGMVLLDAGGEVIRPALLWNDTRSAGAAGELISELGGGDRAAGRAAWAAAVGSAPVASLTITKLRWVADNEPEAAARIAAICLPHDWLTWRLRGTGRLEDLVTDRSDASGTGYFDCVSNTYRRDLLAMALRRSQEGVEDIVLPRVAGPNEAAGAGGADAAGRGLSHLVLGPGCGDNAGAALGLGLRPGQTCLSLGTSGVVAAVSTTPTHDPTGLVTGFADATGAFLPLACTLNGARVLDAAKTVLGVSYQEFDSLALSAAPGAGGLVHVPYLEGERTPNLPDATGILAGMTLANLTPANYARAAVEGLLCLMGAALDAVRAQGVDITEVTLTGGGAKSACAKALAPAILGLPVNAPAPDEYVANGAARQAAWTLAGTDEPPAWAPTTTERLTATPQPHIRAAYNNTAQLLERG</sequence>
<dbReference type="PANTHER" id="PTHR43095:SF5">
    <property type="entry name" value="XYLULOSE KINASE"/>
    <property type="match status" value="1"/>
</dbReference>
<dbReference type="NCBIfam" id="TIGR01312">
    <property type="entry name" value="XylB"/>
    <property type="match status" value="1"/>
</dbReference>
<evidence type="ECO:0000256" key="7">
    <source>
        <dbReference type="ARBA" id="ARBA00023277"/>
    </source>
</evidence>
<evidence type="ECO:0000313" key="13">
    <source>
        <dbReference type="Proteomes" id="UP000184390"/>
    </source>
</evidence>
<evidence type="ECO:0000256" key="3">
    <source>
        <dbReference type="ARBA" id="ARBA00022679"/>
    </source>
</evidence>
<gene>
    <name evidence="8 9" type="primary">xylB</name>
    <name evidence="12" type="ORF">SAMN05216246_102248</name>
</gene>
<evidence type="ECO:0000256" key="4">
    <source>
        <dbReference type="ARBA" id="ARBA00022741"/>
    </source>
</evidence>
<evidence type="ECO:0000313" key="12">
    <source>
        <dbReference type="EMBL" id="SHI48601.1"/>
    </source>
</evidence>
<feature type="active site" description="Proton acceptor" evidence="8">
    <location>
        <position position="246"/>
    </location>
</feature>
<evidence type="ECO:0000259" key="11">
    <source>
        <dbReference type="Pfam" id="PF02782"/>
    </source>
</evidence>
<dbReference type="PIRSF" id="PIRSF000538">
    <property type="entry name" value="GlpK"/>
    <property type="match status" value="1"/>
</dbReference>
<feature type="binding site" evidence="8">
    <location>
        <begin position="71"/>
        <end position="72"/>
    </location>
    <ligand>
        <name>substrate</name>
    </ligand>
</feature>
<accession>A0ABY1I379</accession>
<dbReference type="CDD" id="cd07809">
    <property type="entry name" value="ASKHA_NBD_FGGY_BaXK-like"/>
    <property type="match status" value="1"/>
</dbReference>
<evidence type="ECO:0000256" key="9">
    <source>
        <dbReference type="RuleBase" id="RU364073"/>
    </source>
</evidence>
<comment type="catalytic activity">
    <reaction evidence="8 9">
        <text>D-xylulose + ATP = D-xylulose 5-phosphate + ADP + H(+)</text>
        <dbReference type="Rhea" id="RHEA:10964"/>
        <dbReference type="ChEBI" id="CHEBI:15378"/>
        <dbReference type="ChEBI" id="CHEBI:17140"/>
        <dbReference type="ChEBI" id="CHEBI:30616"/>
        <dbReference type="ChEBI" id="CHEBI:57737"/>
        <dbReference type="ChEBI" id="CHEBI:456216"/>
        <dbReference type="EC" id="2.7.1.17"/>
    </reaction>
</comment>